<name>A0A1I3PVX9_9BACL</name>
<dbReference type="GO" id="GO:0016740">
    <property type="term" value="F:transferase activity"/>
    <property type="evidence" value="ECO:0007669"/>
    <property type="project" value="UniProtKB-KW"/>
</dbReference>
<organism evidence="2 3">
    <name type="scientific">Thermoflavimicrobium dichotomicum</name>
    <dbReference type="NCBI Taxonomy" id="46223"/>
    <lineage>
        <taxon>Bacteria</taxon>
        <taxon>Bacillati</taxon>
        <taxon>Bacillota</taxon>
        <taxon>Bacilli</taxon>
        <taxon>Bacillales</taxon>
        <taxon>Thermoactinomycetaceae</taxon>
        <taxon>Thermoflavimicrobium</taxon>
    </lineage>
</organism>
<feature type="domain" description="HPr" evidence="1">
    <location>
        <begin position="4"/>
        <end position="83"/>
    </location>
</feature>
<dbReference type="InterPro" id="IPR000032">
    <property type="entry name" value="HPr-like"/>
</dbReference>
<keyword evidence="3" id="KW-1185">Reference proteome</keyword>
<dbReference type="RefSeq" id="WP_093229498.1">
    <property type="nucleotide sequence ID" value="NZ_FORR01000006.1"/>
</dbReference>
<dbReference type="AlphaFoldDB" id="A0A1I3PVX9"/>
<keyword evidence="2" id="KW-0808">Transferase</keyword>
<evidence type="ECO:0000313" key="3">
    <source>
        <dbReference type="Proteomes" id="UP000199545"/>
    </source>
</evidence>
<dbReference type="EMBL" id="FORR01000006">
    <property type="protein sequence ID" value="SFJ25492.1"/>
    <property type="molecule type" value="Genomic_DNA"/>
</dbReference>
<dbReference type="Proteomes" id="UP000199545">
    <property type="component" value="Unassembled WGS sequence"/>
</dbReference>
<dbReference type="STRING" id="46223.SAMN05421852_106136"/>
<evidence type="ECO:0000259" key="1">
    <source>
        <dbReference type="Pfam" id="PF00381"/>
    </source>
</evidence>
<accession>A0A1I3PVX9</accession>
<reference evidence="2 3" key="1">
    <citation type="submission" date="2016-10" db="EMBL/GenBank/DDBJ databases">
        <authorList>
            <person name="de Groot N.N."/>
        </authorList>
    </citation>
    <scope>NUCLEOTIDE SEQUENCE [LARGE SCALE GENOMIC DNA]</scope>
    <source>
        <strain evidence="2 3">DSM 44778</strain>
    </source>
</reference>
<dbReference type="InterPro" id="IPR035895">
    <property type="entry name" value="HPr-like_sf"/>
</dbReference>
<evidence type="ECO:0000313" key="2">
    <source>
        <dbReference type="EMBL" id="SFJ25492.1"/>
    </source>
</evidence>
<dbReference type="OrthoDB" id="2990896at2"/>
<dbReference type="SUPFAM" id="SSF55594">
    <property type="entry name" value="HPr-like"/>
    <property type="match status" value="1"/>
</dbReference>
<dbReference type="Gene3D" id="3.30.1340.10">
    <property type="entry name" value="HPr-like"/>
    <property type="match status" value="1"/>
</dbReference>
<dbReference type="Pfam" id="PF00381">
    <property type="entry name" value="PTS-HPr"/>
    <property type="match status" value="1"/>
</dbReference>
<sequence>MVERTAQCQIASSINLAMVIQFVKKANQFNSYILIETDKSTVNAKSLLAMCLLVPSFINCTVTLRALGTDAEIALAYLKDMLSDRFKPCTNSREKISS</sequence>
<protein>
    <submittedName>
        <fullName evidence="2">Phosphotransferase system HPr (HPr) family</fullName>
    </submittedName>
</protein>
<proteinExistence type="predicted"/>
<gene>
    <name evidence="2" type="ORF">SAMN05421852_106136</name>
</gene>